<accession>A0AAJ1HV02</accession>
<proteinExistence type="predicted"/>
<dbReference type="InterPro" id="IPR054052">
    <property type="entry name" value="Y16Q-like"/>
</dbReference>
<evidence type="ECO:0000313" key="1">
    <source>
        <dbReference type="EMBL" id="MDC2830042.1"/>
    </source>
</evidence>
<dbReference type="AlphaFoldDB" id="A0AAJ1HV02"/>
<protein>
    <submittedName>
        <fullName evidence="1">Uncharacterized protein</fullName>
    </submittedName>
</protein>
<evidence type="ECO:0000313" key="2">
    <source>
        <dbReference type="Proteomes" id="UP001220670"/>
    </source>
</evidence>
<comment type="caution">
    <text evidence="1">The sequence shown here is derived from an EMBL/GenBank/DDBJ whole genome shotgun (WGS) entry which is preliminary data.</text>
</comment>
<name>A0AAJ1HV02_LIMMU</name>
<dbReference type="RefSeq" id="WP_272209142.1">
    <property type="nucleotide sequence ID" value="NZ_JAQOMW010000021.1"/>
</dbReference>
<reference evidence="1" key="1">
    <citation type="submission" date="2023-01" db="EMBL/GenBank/DDBJ databases">
        <title>Genome analysis of 13 Lactobacillus isolated from gut of wild boar.</title>
        <authorList>
            <person name="Papp P."/>
            <person name="Libisch B."/>
            <person name="Nagy T."/>
            <person name="Olasz F."/>
        </authorList>
    </citation>
    <scope>NUCLEOTIDE SEQUENCE</scope>
    <source>
        <strain evidence="1">F146</strain>
    </source>
</reference>
<dbReference type="EMBL" id="JAQONE010000023">
    <property type="protein sequence ID" value="MDC2830042.1"/>
    <property type="molecule type" value="Genomic_DNA"/>
</dbReference>
<organism evidence="1 2">
    <name type="scientific">Limosilactobacillus mucosae</name>
    <name type="common">Lactobacillus mucosae</name>
    <dbReference type="NCBI Taxonomy" id="97478"/>
    <lineage>
        <taxon>Bacteria</taxon>
        <taxon>Bacillati</taxon>
        <taxon>Bacillota</taxon>
        <taxon>Bacilli</taxon>
        <taxon>Lactobacillales</taxon>
        <taxon>Lactobacillaceae</taxon>
        <taxon>Limosilactobacillus</taxon>
    </lineage>
</organism>
<dbReference type="Proteomes" id="UP001220670">
    <property type="component" value="Unassembled WGS sequence"/>
</dbReference>
<dbReference type="Pfam" id="PF21825">
    <property type="entry name" value="crAss001_48"/>
    <property type="match status" value="1"/>
</dbReference>
<sequence>MDLISLENERDDLHFRLDELTLFLDKQRKEQTVSNRQLVLLNRQWLLMCGYLSILDWRINDLEEQHD</sequence>
<gene>
    <name evidence="1" type="ORF">PO250_07000</name>
</gene>